<keyword evidence="3" id="KW-0732">Signal</keyword>
<proteinExistence type="predicted"/>
<feature type="non-terminal residue" evidence="4">
    <location>
        <position position="331"/>
    </location>
</feature>
<accession>A0A133XU77</accession>
<dbReference type="AlphaFoldDB" id="A0A133XU77"/>
<feature type="signal peptide" evidence="3">
    <location>
        <begin position="1"/>
        <end position="32"/>
    </location>
</feature>
<reference evidence="4 5" key="1">
    <citation type="submission" date="2016-01" db="EMBL/GenBank/DDBJ databases">
        <authorList>
            <person name="Oliw E.H."/>
        </authorList>
    </citation>
    <scope>NUCLEOTIDE SEQUENCE [LARGE SCALE GENOMIC DNA]</scope>
    <source>
        <strain evidence="4 5">KA00635</strain>
    </source>
</reference>
<feature type="compositionally biased region" description="Basic and acidic residues" evidence="2">
    <location>
        <begin position="314"/>
        <end position="331"/>
    </location>
</feature>
<gene>
    <name evidence="4" type="ORF">HMPREF3187_01401</name>
</gene>
<evidence type="ECO:0000313" key="4">
    <source>
        <dbReference type="EMBL" id="KXB34494.1"/>
    </source>
</evidence>
<keyword evidence="1" id="KW-0175">Coiled coil</keyword>
<dbReference type="Proteomes" id="UP000070422">
    <property type="component" value="Unassembled WGS sequence"/>
</dbReference>
<feature type="chain" id="PRO_5007459986" evidence="3">
    <location>
        <begin position="33"/>
        <end position="331"/>
    </location>
</feature>
<evidence type="ECO:0000256" key="3">
    <source>
        <dbReference type="SAM" id="SignalP"/>
    </source>
</evidence>
<evidence type="ECO:0000256" key="2">
    <source>
        <dbReference type="SAM" id="MobiDB-lite"/>
    </source>
</evidence>
<evidence type="ECO:0000256" key="1">
    <source>
        <dbReference type="SAM" id="Coils"/>
    </source>
</evidence>
<comment type="caution">
    <text evidence="4">The sequence shown here is derived from an EMBL/GenBank/DDBJ whole genome shotgun (WGS) entry which is preliminary data.</text>
</comment>
<dbReference type="EMBL" id="LSCQ01000075">
    <property type="protein sequence ID" value="KXB34494.1"/>
    <property type="molecule type" value="Genomic_DNA"/>
</dbReference>
<feature type="region of interest" description="Disordered" evidence="2">
    <location>
        <begin position="308"/>
        <end position="331"/>
    </location>
</feature>
<feature type="coiled-coil region" evidence="1">
    <location>
        <begin position="63"/>
        <end position="154"/>
    </location>
</feature>
<protein>
    <submittedName>
        <fullName evidence="4">Uncharacterized protein</fullName>
    </submittedName>
</protein>
<sequence>MTKNLKKLLLAATATTAAAGVFFASEATVASAAEGTNTAATAPKTRVESAAIVTALQPRVTNVKTAKEAIATKEAAVKEAEKAAVKENPEKDNQVAVKKAEIETLKVKRDQLQAKEDKAKAEYDAKLATYNKQKESLAAERTTAEASQKAAEKEVTDIEATQEYKTYKAEYAAAKNDDQKTVLDVKYADVLSKHKAAEDKREAAGNEIQAITTAEGKLQDPGAYQETAGLKDAKDAVEKAEKELANLEAYGQEKVDDVDKAKKDLEDAKTAYETALILLKETIKKQNVDAKTTLTGEDNQAVLTEALQLAGAQESEKPDDKKPEGEKPEGE</sequence>
<feature type="coiled-coil region" evidence="1">
    <location>
        <begin position="230"/>
        <end position="257"/>
    </location>
</feature>
<name>A0A133XU77_9LACT</name>
<organism evidence="4 5">
    <name type="scientific">Aerococcus christensenii</name>
    <dbReference type="NCBI Taxonomy" id="87541"/>
    <lineage>
        <taxon>Bacteria</taxon>
        <taxon>Bacillati</taxon>
        <taxon>Bacillota</taxon>
        <taxon>Bacilli</taxon>
        <taxon>Lactobacillales</taxon>
        <taxon>Aerococcaceae</taxon>
        <taxon>Aerococcus</taxon>
    </lineage>
</organism>
<evidence type="ECO:0000313" key="5">
    <source>
        <dbReference type="Proteomes" id="UP000070422"/>
    </source>
</evidence>
<dbReference type="RefSeq" id="WP_156423271.1">
    <property type="nucleotide sequence ID" value="NZ_KQ959321.1"/>
</dbReference>